<evidence type="ECO:0000313" key="2">
    <source>
        <dbReference type="EMBL" id="KAF6031347.1"/>
    </source>
</evidence>
<dbReference type="AlphaFoldDB" id="A0A7J7JZE9"/>
<dbReference type="GO" id="GO:0003341">
    <property type="term" value="P:cilium movement"/>
    <property type="evidence" value="ECO:0007669"/>
    <property type="project" value="TreeGrafter"/>
</dbReference>
<keyword evidence="3" id="KW-1185">Reference proteome</keyword>
<name>A0A7J7JZE9_BUGNE</name>
<dbReference type="GO" id="GO:0005930">
    <property type="term" value="C:axoneme"/>
    <property type="evidence" value="ECO:0007669"/>
    <property type="project" value="TreeGrafter"/>
</dbReference>
<gene>
    <name evidence="2" type="ORF">EB796_010350</name>
</gene>
<feature type="compositionally biased region" description="Basic and acidic residues" evidence="1">
    <location>
        <begin position="464"/>
        <end position="485"/>
    </location>
</feature>
<evidence type="ECO:0000256" key="1">
    <source>
        <dbReference type="SAM" id="MobiDB-lite"/>
    </source>
</evidence>
<dbReference type="PANTHER" id="PTHR23053">
    <property type="entry name" value="DLEC1 DELETED IN LUNG AND ESOPHAGEAL CANCER 1"/>
    <property type="match status" value="1"/>
</dbReference>
<dbReference type="OrthoDB" id="6278696at2759"/>
<feature type="region of interest" description="Disordered" evidence="1">
    <location>
        <begin position="450"/>
        <end position="534"/>
    </location>
</feature>
<evidence type="ECO:0000313" key="3">
    <source>
        <dbReference type="Proteomes" id="UP000593567"/>
    </source>
</evidence>
<dbReference type="InterPro" id="IPR033305">
    <property type="entry name" value="Hydin-like"/>
</dbReference>
<dbReference type="PANTHER" id="PTHR23053:SF0">
    <property type="entry name" value="HYDROCEPHALUS-INDUCING PROTEIN HOMOLOG"/>
    <property type="match status" value="1"/>
</dbReference>
<comment type="caution">
    <text evidence="2">The sequence shown here is derived from an EMBL/GenBank/DDBJ whole genome shotgun (WGS) entry which is preliminary data.</text>
</comment>
<dbReference type="EMBL" id="VXIV02001621">
    <property type="protein sequence ID" value="KAF6031347.1"/>
    <property type="molecule type" value="Genomic_DNA"/>
</dbReference>
<sequence>MIVGSQESPLPVQIMCNGEGPVVHVTPLSLDWGQIPVLTDVVRVITLSNESLVPSRFTAHMVRPSSVWKIEPQQGEIPPEESFEISVTANIDDVVRFQDKLQINFLESQSRTIPVEAYGFGTTIVTSPKMESYMNLGPHFSNIECQKQFKITNCGRRIQQLVWSTDGFPLVKPRRDPLYDSRDVRFKNTPSMPEFRQPVFKLSPSRMELKPGESMWLTLKGMVREPQEVKERILCHSIIGRQGGKELIMKCDVFVEFICPLLEFSNKAMFFRFDKMPKDTLDLLVQDLSLKNVSSLPLNVNLSLKYPFAMVFGSNDGKVEAGEETKVTDVTITLAVNESYTLKVEFDPSFKDDCHIRTADEVLSISYQEHPHIDYIALRGEVYFPNLSFEKTTVDFGCVLNDTEVTRYVNITNNSPMDVNYRWSFLVDDELHVERRQRYVPAQTYTVLDEQDKEQETLPEQEIELTKVDHVDDENAKDLEQEKETPQLPVNNVPSGKEADPVDADITELPPARPDADAVPEPDAGDSKEEVEEDIQQATTSELLAETNTEALVPTTLAEVEDIKKESSELIVAQPGLHSTEDQEGGINEEIIEVTELHQMRPQTRMGPMRAPAAINPTIKALLEGSHEMEAALGVEEVFDILPLYGTLKPGETEQITLTFYGHANIGSKAKALCEVEGGPTYELALLGESSLVEYRFDASEIDYGKQMYDQVATSEITLVNKGRVGFDFEALDMEPSATGKPHPGLPLLIPQKVSCCAVCFRIFSQSSSLNS</sequence>
<proteinExistence type="predicted"/>
<organism evidence="2 3">
    <name type="scientific">Bugula neritina</name>
    <name type="common">Brown bryozoan</name>
    <name type="synonym">Sertularia neritina</name>
    <dbReference type="NCBI Taxonomy" id="10212"/>
    <lineage>
        <taxon>Eukaryota</taxon>
        <taxon>Metazoa</taxon>
        <taxon>Spiralia</taxon>
        <taxon>Lophotrochozoa</taxon>
        <taxon>Bryozoa</taxon>
        <taxon>Gymnolaemata</taxon>
        <taxon>Cheilostomatida</taxon>
        <taxon>Flustrina</taxon>
        <taxon>Buguloidea</taxon>
        <taxon>Bugulidae</taxon>
        <taxon>Bugula</taxon>
    </lineage>
</organism>
<dbReference type="Gene3D" id="2.60.40.10">
    <property type="entry name" value="Immunoglobulins"/>
    <property type="match status" value="2"/>
</dbReference>
<feature type="compositionally biased region" description="Acidic residues" evidence="1">
    <location>
        <begin position="518"/>
        <end position="534"/>
    </location>
</feature>
<dbReference type="InterPro" id="IPR013783">
    <property type="entry name" value="Ig-like_fold"/>
</dbReference>
<feature type="compositionally biased region" description="Acidic residues" evidence="1">
    <location>
        <begin position="450"/>
        <end position="463"/>
    </location>
</feature>
<accession>A0A7J7JZE9</accession>
<reference evidence="2" key="1">
    <citation type="submission" date="2020-06" db="EMBL/GenBank/DDBJ databases">
        <title>Draft genome of Bugula neritina, a colonial animal packing powerful symbionts and potential medicines.</title>
        <authorList>
            <person name="Rayko M."/>
        </authorList>
    </citation>
    <scope>NUCLEOTIDE SEQUENCE [LARGE SCALE GENOMIC DNA]</scope>
    <source>
        <strain evidence="2">Kwan_BN1</strain>
    </source>
</reference>
<dbReference type="Proteomes" id="UP000593567">
    <property type="component" value="Unassembled WGS sequence"/>
</dbReference>
<dbReference type="GO" id="GO:1904158">
    <property type="term" value="P:axonemal central apparatus assembly"/>
    <property type="evidence" value="ECO:0007669"/>
    <property type="project" value="TreeGrafter"/>
</dbReference>
<protein>
    <submittedName>
        <fullName evidence="2">HYDIN</fullName>
    </submittedName>
</protein>